<keyword evidence="2" id="KW-0238">DNA-binding</keyword>
<dbReference type="PROSITE" id="PS50043">
    <property type="entry name" value="HTH_LUXR_2"/>
    <property type="match status" value="1"/>
</dbReference>
<dbReference type="PRINTS" id="PR00038">
    <property type="entry name" value="HTHLUXR"/>
</dbReference>
<dbReference type="STRING" id="1804984.AYM40_26785"/>
<dbReference type="CDD" id="cd06170">
    <property type="entry name" value="LuxR_C_like"/>
    <property type="match status" value="1"/>
</dbReference>
<protein>
    <recommendedName>
        <fullName evidence="4">HTH luxR-type domain-containing protein</fullName>
    </recommendedName>
</protein>
<dbReference type="GO" id="GO:0006355">
    <property type="term" value="P:regulation of DNA-templated transcription"/>
    <property type="evidence" value="ECO:0007669"/>
    <property type="project" value="InterPro"/>
</dbReference>
<dbReference type="SUPFAM" id="SSF46894">
    <property type="entry name" value="C-terminal effector domain of the bipartite response regulators"/>
    <property type="match status" value="1"/>
</dbReference>
<evidence type="ECO:0000256" key="3">
    <source>
        <dbReference type="ARBA" id="ARBA00023163"/>
    </source>
</evidence>
<dbReference type="PANTHER" id="PTHR44688">
    <property type="entry name" value="DNA-BINDING TRANSCRIPTIONAL ACTIVATOR DEVR_DOSR"/>
    <property type="match status" value="1"/>
</dbReference>
<reference evidence="5 6" key="1">
    <citation type="journal article" date="2016" name="Gene">
        <title>PacBio SMRT assembly of a complex multi-replicon genome reveals chlorocatechol degradative operon in a region of genome plasticity.</title>
        <authorList>
            <person name="Ricker N."/>
            <person name="Shen S.Y."/>
            <person name="Goordial J."/>
            <person name="Jin S."/>
            <person name="Fulthorpe R.R."/>
        </authorList>
    </citation>
    <scope>NUCLEOTIDE SEQUENCE [LARGE SCALE GENOMIC DNA]</scope>
    <source>
        <strain evidence="5 6">OLGA172</strain>
    </source>
</reference>
<evidence type="ECO:0000313" key="6">
    <source>
        <dbReference type="Proteomes" id="UP000076852"/>
    </source>
</evidence>
<evidence type="ECO:0000256" key="2">
    <source>
        <dbReference type="ARBA" id="ARBA00023125"/>
    </source>
</evidence>
<keyword evidence="6" id="KW-1185">Reference proteome</keyword>
<dbReference type="SMART" id="SM00421">
    <property type="entry name" value="HTH_LUXR"/>
    <property type="match status" value="1"/>
</dbReference>
<dbReference type="KEGG" id="buz:AYM40_26785"/>
<evidence type="ECO:0000313" key="5">
    <source>
        <dbReference type="EMBL" id="ANB75905.1"/>
    </source>
</evidence>
<dbReference type="RefSeq" id="WP_063499167.1">
    <property type="nucleotide sequence ID" value="NZ_CP014579.1"/>
</dbReference>
<dbReference type="PANTHER" id="PTHR44688:SF16">
    <property type="entry name" value="DNA-BINDING TRANSCRIPTIONAL ACTIVATOR DEVR_DOSR"/>
    <property type="match status" value="1"/>
</dbReference>
<organism evidence="5 6">
    <name type="scientific">Paraburkholderia phytofirmans OLGA172</name>
    <dbReference type="NCBI Taxonomy" id="1417228"/>
    <lineage>
        <taxon>Bacteria</taxon>
        <taxon>Pseudomonadati</taxon>
        <taxon>Pseudomonadota</taxon>
        <taxon>Betaproteobacteria</taxon>
        <taxon>Burkholderiales</taxon>
        <taxon>Burkholderiaceae</taxon>
        <taxon>Paraburkholderia</taxon>
    </lineage>
</organism>
<proteinExistence type="predicted"/>
<dbReference type="InterPro" id="IPR036388">
    <property type="entry name" value="WH-like_DNA-bd_sf"/>
</dbReference>
<dbReference type="EMBL" id="CP014579">
    <property type="protein sequence ID" value="ANB75905.1"/>
    <property type="molecule type" value="Genomic_DNA"/>
</dbReference>
<dbReference type="InterPro" id="IPR000792">
    <property type="entry name" value="Tscrpt_reg_LuxR_C"/>
</dbReference>
<name>A0A160FS65_9BURK</name>
<dbReference type="OrthoDB" id="8533716at2"/>
<evidence type="ECO:0000256" key="1">
    <source>
        <dbReference type="ARBA" id="ARBA00023015"/>
    </source>
</evidence>
<evidence type="ECO:0000259" key="4">
    <source>
        <dbReference type="PROSITE" id="PS50043"/>
    </source>
</evidence>
<accession>A0A160FS65</accession>
<feature type="domain" description="HTH luxR-type" evidence="4">
    <location>
        <begin position="1"/>
        <end position="62"/>
    </location>
</feature>
<dbReference type="Proteomes" id="UP000076852">
    <property type="component" value="Chromosome 2"/>
</dbReference>
<dbReference type="GO" id="GO:0003677">
    <property type="term" value="F:DNA binding"/>
    <property type="evidence" value="ECO:0007669"/>
    <property type="project" value="UniProtKB-KW"/>
</dbReference>
<dbReference type="Gene3D" id="1.10.10.10">
    <property type="entry name" value="Winged helix-like DNA-binding domain superfamily/Winged helix DNA-binding domain"/>
    <property type="match status" value="1"/>
</dbReference>
<gene>
    <name evidence="5" type="ORF">AYM40_26785</name>
</gene>
<keyword evidence="1" id="KW-0805">Transcription regulation</keyword>
<dbReference type="AlphaFoldDB" id="A0A160FS65"/>
<sequence>MARLSAREREVLDGLLDGRTSKEIARVLNISPKTVDVQRTNVMRQMLVSSGAELVRLLGALRRE</sequence>
<dbReference type="InterPro" id="IPR016032">
    <property type="entry name" value="Sig_transdc_resp-reg_C-effctor"/>
</dbReference>
<keyword evidence="3" id="KW-0804">Transcription</keyword>
<dbReference type="Pfam" id="PF00196">
    <property type="entry name" value="GerE"/>
    <property type="match status" value="1"/>
</dbReference>